<name>A0AAN6P9F1_9PEZI</name>
<dbReference type="SUPFAM" id="SSF81383">
    <property type="entry name" value="F-box domain"/>
    <property type="match status" value="1"/>
</dbReference>
<organism evidence="3 4">
    <name type="scientific">Parachaetomium inaequale</name>
    <dbReference type="NCBI Taxonomy" id="2588326"/>
    <lineage>
        <taxon>Eukaryota</taxon>
        <taxon>Fungi</taxon>
        <taxon>Dikarya</taxon>
        <taxon>Ascomycota</taxon>
        <taxon>Pezizomycotina</taxon>
        <taxon>Sordariomycetes</taxon>
        <taxon>Sordariomycetidae</taxon>
        <taxon>Sordariales</taxon>
        <taxon>Chaetomiaceae</taxon>
        <taxon>Parachaetomium</taxon>
    </lineage>
</organism>
<feature type="compositionally biased region" description="Acidic residues" evidence="1">
    <location>
        <begin position="562"/>
        <end position="581"/>
    </location>
</feature>
<protein>
    <recommendedName>
        <fullName evidence="2">F-box domain-containing protein</fullName>
    </recommendedName>
</protein>
<gene>
    <name evidence="3" type="ORF">C8A01DRAFT_49376</name>
</gene>
<dbReference type="EMBL" id="MU854491">
    <property type="protein sequence ID" value="KAK4034179.1"/>
    <property type="molecule type" value="Genomic_DNA"/>
</dbReference>
<dbReference type="Pfam" id="PF00646">
    <property type="entry name" value="F-box"/>
    <property type="match status" value="1"/>
</dbReference>
<dbReference type="Proteomes" id="UP001303115">
    <property type="component" value="Unassembled WGS sequence"/>
</dbReference>
<feature type="compositionally biased region" description="Basic and acidic residues" evidence="1">
    <location>
        <begin position="582"/>
        <end position="595"/>
    </location>
</feature>
<dbReference type="InterPro" id="IPR036047">
    <property type="entry name" value="F-box-like_dom_sf"/>
</dbReference>
<feature type="domain" description="F-box" evidence="2">
    <location>
        <begin position="432"/>
        <end position="466"/>
    </location>
</feature>
<reference evidence="4" key="1">
    <citation type="journal article" date="2023" name="Mol. Phylogenet. Evol.">
        <title>Genome-scale phylogeny and comparative genomics of the fungal order Sordariales.</title>
        <authorList>
            <person name="Hensen N."/>
            <person name="Bonometti L."/>
            <person name="Westerberg I."/>
            <person name="Brannstrom I.O."/>
            <person name="Guillou S."/>
            <person name="Cros-Aarteil S."/>
            <person name="Calhoun S."/>
            <person name="Haridas S."/>
            <person name="Kuo A."/>
            <person name="Mondo S."/>
            <person name="Pangilinan J."/>
            <person name="Riley R."/>
            <person name="LaButti K."/>
            <person name="Andreopoulos B."/>
            <person name="Lipzen A."/>
            <person name="Chen C."/>
            <person name="Yan M."/>
            <person name="Daum C."/>
            <person name="Ng V."/>
            <person name="Clum A."/>
            <person name="Steindorff A."/>
            <person name="Ohm R.A."/>
            <person name="Martin F."/>
            <person name="Silar P."/>
            <person name="Natvig D.O."/>
            <person name="Lalanne C."/>
            <person name="Gautier V."/>
            <person name="Ament-Velasquez S.L."/>
            <person name="Kruys A."/>
            <person name="Hutchinson M.I."/>
            <person name="Powell A.J."/>
            <person name="Barry K."/>
            <person name="Miller A.N."/>
            <person name="Grigoriev I.V."/>
            <person name="Debuchy R."/>
            <person name="Gladieux P."/>
            <person name="Hiltunen Thoren M."/>
            <person name="Johannesson H."/>
        </authorList>
    </citation>
    <scope>NUCLEOTIDE SEQUENCE [LARGE SCALE GENOMIC DNA]</scope>
    <source>
        <strain evidence="4">CBS 284.82</strain>
    </source>
</reference>
<evidence type="ECO:0000259" key="2">
    <source>
        <dbReference type="Pfam" id="PF00646"/>
    </source>
</evidence>
<proteinExistence type="predicted"/>
<keyword evidence="4" id="KW-1185">Reference proteome</keyword>
<feature type="region of interest" description="Disordered" evidence="1">
    <location>
        <begin position="546"/>
        <end position="595"/>
    </location>
</feature>
<dbReference type="AlphaFoldDB" id="A0AAN6P9F1"/>
<dbReference type="InterPro" id="IPR001810">
    <property type="entry name" value="F-box_dom"/>
</dbReference>
<evidence type="ECO:0000313" key="4">
    <source>
        <dbReference type="Proteomes" id="UP001303115"/>
    </source>
</evidence>
<sequence length="595" mass="66976">MTIPIVRYNGRYYIDYHPGTHDWDDDEGHGPDETVDSFPTDEKGYREWLGEMRAEYAARQAYFDRYVFPIPSQRHEFLHPPSPFPRVDRLPSDATYIVNLDSEVFTVDYGAHFKLGNIPRTANVSLLAAVNSADLENPVYSGACDASHIASPALELPEPVHEIGYASRTVDPKIEVGDVRTRLLMRVLAEVNHTFDFVIRQFGREWAAHSFQVRELSFARLWIASGKAKFLSLPEGLCHPRTCMRDTYGVCAHINPERELPDNGYFDREWAGSSAPLLEFGTMFHLPGELPGVSPQESMYWFDGVLISLVLVVDGAAVTEAVGWGLQQGRSNFQLIAMSLFEVILAEVSTSADPNSQKHPFVSASHPLKLAFPSEEEVTEEWAGQSYLFTSNEGRQQAKRSKSQFSPGFGALITFLEVAAQRRCAAKSNGILPPEVYCKILDHVDYGTWVTCSTVSPAFRSYCLRMYRLNDRWTIPFDPDPWFLGCREGLFYYVEPKDTHTGLSHATVEKDYFWMCHPLPELNWMPIIGAEPRALMVNVLLDDGEVADSDQGDEGNNMNESDGWDESDEGDESDKSEEGDEMDKRGEMDEGARGS</sequence>
<comment type="caution">
    <text evidence="3">The sequence shown here is derived from an EMBL/GenBank/DDBJ whole genome shotgun (WGS) entry which is preliminary data.</text>
</comment>
<evidence type="ECO:0000313" key="3">
    <source>
        <dbReference type="EMBL" id="KAK4034179.1"/>
    </source>
</evidence>
<evidence type="ECO:0000256" key="1">
    <source>
        <dbReference type="SAM" id="MobiDB-lite"/>
    </source>
</evidence>
<accession>A0AAN6P9F1</accession>